<dbReference type="GO" id="GO:0003676">
    <property type="term" value="F:nucleic acid binding"/>
    <property type="evidence" value="ECO:0007669"/>
    <property type="project" value="InterPro"/>
</dbReference>
<keyword evidence="1" id="KW-0862">Zinc</keyword>
<dbReference type="Pfam" id="PF00098">
    <property type="entry name" value="zf-CCHC"/>
    <property type="match status" value="1"/>
</dbReference>
<dbReference type="SMART" id="SM00343">
    <property type="entry name" value="ZnF_C2HC"/>
    <property type="match status" value="1"/>
</dbReference>
<feature type="compositionally biased region" description="Polar residues" evidence="2">
    <location>
        <begin position="228"/>
        <end position="238"/>
    </location>
</feature>
<keyword evidence="1" id="KW-0479">Metal-binding</keyword>
<evidence type="ECO:0000259" key="3">
    <source>
        <dbReference type="PROSITE" id="PS50158"/>
    </source>
</evidence>
<proteinExistence type="predicted"/>
<keyword evidence="5" id="KW-1185">Reference proteome</keyword>
<comment type="caution">
    <text evidence="4">The sequence shown here is derived from an EMBL/GenBank/DDBJ whole genome shotgun (WGS) entry which is preliminary data.</text>
</comment>
<keyword evidence="1" id="KW-0863">Zinc-finger</keyword>
<dbReference type="Proteomes" id="UP000310200">
    <property type="component" value="Unassembled WGS sequence"/>
</dbReference>
<dbReference type="SUPFAM" id="SSF57756">
    <property type="entry name" value="Retrovirus zinc finger-like domains"/>
    <property type="match status" value="1"/>
</dbReference>
<evidence type="ECO:0000256" key="2">
    <source>
        <dbReference type="SAM" id="MobiDB-lite"/>
    </source>
</evidence>
<dbReference type="EMBL" id="QBLH01002412">
    <property type="protein sequence ID" value="TGZ48578.1"/>
    <property type="molecule type" value="Genomic_DNA"/>
</dbReference>
<dbReference type="InterPro" id="IPR001878">
    <property type="entry name" value="Znf_CCHC"/>
</dbReference>
<feature type="compositionally biased region" description="Basic and acidic residues" evidence="2">
    <location>
        <begin position="193"/>
        <end position="203"/>
    </location>
</feature>
<feature type="region of interest" description="Disordered" evidence="2">
    <location>
        <begin position="171"/>
        <end position="216"/>
    </location>
</feature>
<dbReference type="AlphaFoldDB" id="A0A4S2KLH2"/>
<feature type="region of interest" description="Disordered" evidence="2">
    <location>
        <begin position="16"/>
        <end position="115"/>
    </location>
</feature>
<reference evidence="4 5" key="1">
    <citation type="journal article" date="2019" name="Philos. Trans. R. Soc. Lond., B, Biol. Sci.">
        <title>Ant behaviour and brain gene expression of defending hosts depend on the ecological success of the intruding social parasite.</title>
        <authorList>
            <person name="Kaur R."/>
            <person name="Stoldt M."/>
            <person name="Jongepier E."/>
            <person name="Feldmeyer B."/>
            <person name="Menzel F."/>
            <person name="Bornberg-Bauer E."/>
            <person name="Foitzik S."/>
        </authorList>
    </citation>
    <scope>NUCLEOTIDE SEQUENCE [LARGE SCALE GENOMIC DNA]</scope>
    <source>
        <tissue evidence="4">Whole body</tissue>
    </source>
</reference>
<dbReference type="PROSITE" id="PS50158">
    <property type="entry name" value="ZF_CCHC"/>
    <property type="match status" value="1"/>
</dbReference>
<evidence type="ECO:0000313" key="4">
    <source>
        <dbReference type="EMBL" id="TGZ48578.1"/>
    </source>
</evidence>
<protein>
    <recommendedName>
        <fullName evidence="3">CCHC-type domain-containing protein</fullName>
    </recommendedName>
</protein>
<sequence>MEGLFASLAANLAAKLNVGPLGDQKQDGRNVQPMVKDASRVLNKEGTKGGKKGQEANSVGKGKPKPSFAEALKSTADKAKSGVQENKPLPPATGKSAGKTTSAAPVKPKNADSKGHVRAQCTSAIDRSSRCYRCGNTDHLARECNAAPKCPVCTDLGKPAGHRTGGKACAFAKKRAKPKKAASTARPNSQPARGDERMKVKMADEDESSRPLPQIMSVESVSISILIRQSTKRSASTGNGDGEAEDTEDRLKARRRRKERGQATAQTTPLLPDFPTGQLLIGAPTDPLPACPTPVNQPEVEQRGEEEPIQTALPEEGQSEYPLKVKFT</sequence>
<evidence type="ECO:0000256" key="1">
    <source>
        <dbReference type="PROSITE-ProRule" id="PRU00047"/>
    </source>
</evidence>
<feature type="compositionally biased region" description="Basic and acidic residues" evidence="2">
    <location>
        <begin position="37"/>
        <end position="54"/>
    </location>
</feature>
<name>A0A4S2KLH2_9HYME</name>
<evidence type="ECO:0000313" key="5">
    <source>
        <dbReference type="Proteomes" id="UP000310200"/>
    </source>
</evidence>
<dbReference type="Gene3D" id="4.10.60.10">
    <property type="entry name" value="Zinc finger, CCHC-type"/>
    <property type="match status" value="1"/>
</dbReference>
<dbReference type="InterPro" id="IPR036875">
    <property type="entry name" value="Znf_CCHC_sf"/>
</dbReference>
<dbReference type="GO" id="GO:0008270">
    <property type="term" value="F:zinc ion binding"/>
    <property type="evidence" value="ECO:0007669"/>
    <property type="project" value="UniProtKB-KW"/>
</dbReference>
<feature type="region of interest" description="Disordered" evidence="2">
    <location>
        <begin position="228"/>
        <end position="328"/>
    </location>
</feature>
<gene>
    <name evidence="4" type="ORF">DBV15_12433</name>
</gene>
<accession>A0A4S2KLH2</accession>
<organism evidence="4 5">
    <name type="scientific">Temnothorax longispinosus</name>
    <dbReference type="NCBI Taxonomy" id="300112"/>
    <lineage>
        <taxon>Eukaryota</taxon>
        <taxon>Metazoa</taxon>
        <taxon>Ecdysozoa</taxon>
        <taxon>Arthropoda</taxon>
        <taxon>Hexapoda</taxon>
        <taxon>Insecta</taxon>
        <taxon>Pterygota</taxon>
        <taxon>Neoptera</taxon>
        <taxon>Endopterygota</taxon>
        <taxon>Hymenoptera</taxon>
        <taxon>Apocrita</taxon>
        <taxon>Aculeata</taxon>
        <taxon>Formicoidea</taxon>
        <taxon>Formicidae</taxon>
        <taxon>Myrmicinae</taxon>
        <taxon>Temnothorax</taxon>
    </lineage>
</organism>
<feature type="domain" description="CCHC-type" evidence="3">
    <location>
        <begin position="130"/>
        <end position="144"/>
    </location>
</feature>